<dbReference type="RefSeq" id="WP_069693151.1">
    <property type="nucleotide sequence ID" value="NZ_CP017147.1"/>
</dbReference>
<dbReference type="InterPro" id="IPR027417">
    <property type="entry name" value="P-loop_NTPase"/>
</dbReference>
<evidence type="ECO:0000256" key="1">
    <source>
        <dbReference type="ARBA" id="ARBA00005417"/>
    </source>
</evidence>
<accession>A0A1D7U998</accession>
<dbReference type="SUPFAM" id="SSF52540">
    <property type="entry name" value="P-loop containing nucleoside triphosphate hydrolases"/>
    <property type="match status" value="1"/>
</dbReference>
<dbReference type="PROSITE" id="PS00211">
    <property type="entry name" value="ABC_TRANSPORTER_1"/>
    <property type="match status" value="1"/>
</dbReference>
<dbReference type="SMART" id="SM00382">
    <property type="entry name" value="AAA"/>
    <property type="match status" value="1"/>
</dbReference>
<organism evidence="7 8">
    <name type="scientific">Bosea vaviloviae</name>
    <dbReference type="NCBI Taxonomy" id="1526658"/>
    <lineage>
        <taxon>Bacteria</taxon>
        <taxon>Pseudomonadati</taxon>
        <taxon>Pseudomonadota</taxon>
        <taxon>Alphaproteobacteria</taxon>
        <taxon>Hyphomicrobiales</taxon>
        <taxon>Boseaceae</taxon>
        <taxon>Bosea</taxon>
    </lineage>
</organism>
<name>A0A1D7U998_9HYPH</name>
<dbReference type="InterPro" id="IPR017871">
    <property type="entry name" value="ABC_transporter-like_CS"/>
</dbReference>
<evidence type="ECO:0000313" key="8">
    <source>
        <dbReference type="Proteomes" id="UP000094969"/>
    </source>
</evidence>
<keyword evidence="4 7" id="KW-0067">ATP-binding</keyword>
<evidence type="ECO:0000259" key="6">
    <source>
        <dbReference type="PROSITE" id="PS50893"/>
    </source>
</evidence>
<keyword evidence="3" id="KW-0547">Nucleotide-binding</keyword>
<keyword evidence="5" id="KW-0029">Amino-acid transport</keyword>
<evidence type="ECO:0000256" key="4">
    <source>
        <dbReference type="ARBA" id="ARBA00022840"/>
    </source>
</evidence>
<keyword evidence="8" id="KW-1185">Reference proteome</keyword>
<dbReference type="InterPro" id="IPR052156">
    <property type="entry name" value="BCAA_Transport_ATP-bd_LivF"/>
</dbReference>
<evidence type="ECO:0000256" key="5">
    <source>
        <dbReference type="ARBA" id="ARBA00022970"/>
    </source>
</evidence>
<dbReference type="CDD" id="cd03224">
    <property type="entry name" value="ABC_TM1139_LivF_branched"/>
    <property type="match status" value="1"/>
</dbReference>
<dbReference type="PROSITE" id="PS50893">
    <property type="entry name" value="ABC_TRANSPORTER_2"/>
    <property type="match status" value="1"/>
</dbReference>
<dbReference type="InterPro" id="IPR003439">
    <property type="entry name" value="ABC_transporter-like_ATP-bd"/>
</dbReference>
<sequence length="238" mass="26402">MLEVRQLRAGYGAINVLWDISLGFPQGELTAIVGPNGAGKTTLFRALMGLIPHQGEIRLDGRALKARTWDLLEAGLVMVPEGRMVFKDMSVEENLSLGAYPRRCRNARARNLERVYDLFPRLKERHRQLAGSLSGGEAQMVAMGRGMMSEPRILLIDEPSLGLAPVIVKEVFSIIRRLKSEGVTIALIEQNTHIALSVADHVHLMRSGKLLLSQKAEKVDLERLHDLYLARETGAASF</sequence>
<reference evidence="7 8" key="1">
    <citation type="journal article" date="2015" name="Antonie Van Leeuwenhoek">
        <title>Bosea vaviloviae sp. nov., a new species of slow-growing rhizobia isolated from nodules of the relict species Vavilovia formosa (Stev.) Fed.</title>
        <authorList>
            <person name="Safronova V.I."/>
            <person name="Kuznetsova I.G."/>
            <person name="Sazanova A.L."/>
            <person name="Kimeklis A.K."/>
            <person name="Belimov A.A."/>
            <person name="Andronov E.E."/>
            <person name="Pinaev A.G."/>
            <person name="Chizhevskaya E.P."/>
            <person name="Pukhaev A.R."/>
            <person name="Popov K.P."/>
            <person name="Willems A."/>
            <person name="Tikhonovich I.A."/>
        </authorList>
    </citation>
    <scope>NUCLEOTIDE SEQUENCE [LARGE SCALE GENOMIC DNA]</scope>
    <source>
        <strain evidence="7 8">Vaf18</strain>
    </source>
</reference>
<dbReference type="Proteomes" id="UP000094969">
    <property type="component" value="Chromosome"/>
</dbReference>
<dbReference type="GO" id="GO:0005524">
    <property type="term" value="F:ATP binding"/>
    <property type="evidence" value="ECO:0007669"/>
    <property type="project" value="UniProtKB-KW"/>
</dbReference>
<dbReference type="Pfam" id="PF00005">
    <property type="entry name" value="ABC_tran"/>
    <property type="match status" value="1"/>
</dbReference>
<keyword evidence="2" id="KW-0813">Transport</keyword>
<evidence type="ECO:0000256" key="3">
    <source>
        <dbReference type="ARBA" id="ARBA00022741"/>
    </source>
</evidence>
<dbReference type="GO" id="GO:0015658">
    <property type="term" value="F:branched-chain amino acid transmembrane transporter activity"/>
    <property type="evidence" value="ECO:0007669"/>
    <property type="project" value="TreeGrafter"/>
</dbReference>
<evidence type="ECO:0000256" key="2">
    <source>
        <dbReference type="ARBA" id="ARBA00022448"/>
    </source>
</evidence>
<dbReference type="PANTHER" id="PTHR43820">
    <property type="entry name" value="HIGH-AFFINITY BRANCHED-CHAIN AMINO ACID TRANSPORT ATP-BINDING PROTEIN LIVF"/>
    <property type="match status" value="1"/>
</dbReference>
<evidence type="ECO:0000313" key="7">
    <source>
        <dbReference type="EMBL" id="AOO83957.1"/>
    </source>
</evidence>
<dbReference type="GO" id="GO:0016887">
    <property type="term" value="F:ATP hydrolysis activity"/>
    <property type="evidence" value="ECO:0007669"/>
    <property type="project" value="InterPro"/>
</dbReference>
<dbReference type="STRING" id="1526658.BHK69_29050"/>
<dbReference type="GO" id="GO:0015807">
    <property type="term" value="P:L-amino acid transport"/>
    <property type="evidence" value="ECO:0007669"/>
    <property type="project" value="TreeGrafter"/>
</dbReference>
<protein>
    <submittedName>
        <fullName evidence="7">Branched-chain amino acid ABC transporter ATP-binding protein</fullName>
    </submittedName>
</protein>
<dbReference type="EMBL" id="CP017147">
    <property type="protein sequence ID" value="AOO83957.1"/>
    <property type="molecule type" value="Genomic_DNA"/>
</dbReference>
<comment type="similarity">
    <text evidence="1">Belongs to the ABC transporter superfamily.</text>
</comment>
<dbReference type="PANTHER" id="PTHR43820:SF4">
    <property type="entry name" value="HIGH-AFFINITY BRANCHED-CHAIN AMINO ACID TRANSPORT ATP-BINDING PROTEIN LIVF"/>
    <property type="match status" value="1"/>
</dbReference>
<dbReference type="InterPro" id="IPR003593">
    <property type="entry name" value="AAA+_ATPase"/>
</dbReference>
<dbReference type="Gene3D" id="3.40.50.300">
    <property type="entry name" value="P-loop containing nucleotide triphosphate hydrolases"/>
    <property type="match status" value="1"/>
</dbReference>
<feature type="domain" description="ABC transporter" evidence="6">
    <location>
        <begin position="2"/>
        <end position="232"/>
    </location>
</feature>
<dbReference type="AlphaFoldDB" id="A0A1D7U998"/>
<dbReference type="OrthoDB" id="9776369at2"/>
<dbReference type="KEGG" id="bvv:BHK69_29050"/>
<proteinExistence type="inferred from homology"/>
<gene>
    <name evidence="7" type="primary">livF</name>
    <name evidence="7" type="ORF">BHK69_29050</name>
</gene>